<gene>
    <name evidence="2" type="ORF">ATL39_0891</name>
</gene>
<evidence type="ECO:0000313" key="2">
    <source>
        <dbReference type="EMBL" id="RKD75193.1"/>
    </source>
</evidence>
<keyword evidence="1" id="KW-0812">Transmembrane</keyword>
<comment type="caution">
    <text evidence="2">The sequence shown here is derived from an EMBL/GenBank/DDBJ whole genome shotgun (WGS) entry which is preliminary data.</text>
</comment>
<sequence length="127" mass="14589">MEDRLKFAVIYAALVFVIAVPFTFVVKESDVSWGLSLGTSAITFLYWYFTYKKEEKVVGGTRYNKKTKGQAGSKMIYATIMYCFVFAYLIVTNSYDDGNWLTLLLLTSLLFLAVQLFQNNKEKLVKE</sequence>
<evidence type="ECO:0000313" key="3">
    <source>
        <dbReference type="Proteomes" id="UP000285120"/>
    </source>
</evidence>
<name>A0A419V5D2_9BACL</name>
<keyword evidence="1" id="KW-0472">Membrane</keyword>
<accession>A0A419V5D2</accession>
<protein>
    <submittedName>
        <fullName evidence="2">Uncharacterized protein</fullName>
    </submittedName>
</protein>
<organism evidence="2 3">
    <name type="scientific">Sinobaca qinghaiensis</name>
    <dbReference type="NCBI Taxonomy" id="342944"/>
    <lineage>
        <taxon>Bacteria</taxon>
        <taxon>Bacillati</taxon>
        <taxon>Bacillota</taxon>
        <taxon>Bacilli</taxon>
        <taxon>Bacillales</taxon>
        <taxon>Sporolactobacillaceae</taxon>
        <taxon>Sinobaca</taxon>
    </lineage>
</organism>
<keyword evidence="1" id="KW-1133">Transmembrane helix</keyword>
<keyword evidence="3" id="KW-1185">Reference proteome</keyword>
<feature type="transmembrane region" description="Helical" evidence="1">
    <location>
        <begin position="75"/>
        <end position="92"/>
    </location>
</feature>
<feature type="transmembrane region" description="Helical" evidence="1">
    <location>
        <begin position="98"/>
        <end position="117"/>
    </location>
</feature>
<feature type="transmembrane region" description="Helical" evidence="1">
    <location>
        <begin position="31"/>
        <end position="49"/>
    </location>
</feature>
<dbReference type="Proteomes" id="UP000285120">
    <property type="component" value="Unassembled WGS sequence"/>
</dbReference>
<proteinExistence type="predicted"/>
<feature type="transmembrane region" description="Helical" evidence="1">
    <location>
        <begin position="7"/>
        <end position="25"/>
    </location>
</feature>
<dbReference type="RefSeq" id="WP_120192093.1">
    <property type="nucleotide sequence ID" value="NZ_RAPK01000007.1"/>
</dbReference>
<reference evidence="2 3" key="1">
    <citation type="submission" date="2018-09" db="EMBL/GenBank/DDBJ databases">
        <title>Genomic Encyclopedia of Archaeal and Bacterial Type Strains, Phase II (KMG-II): from individual species to whole genera.</title>
        <authorList>
            <person name="Goeker M."/>
        </authorList>
    </citation>
    <scope>NUCLEOTIDE SEQUENCE [LARGE SCALE GENOMIC DNA]</scope>
    <source>
        <strain evidence="2 3">DSM 17008</strain>
    </source>
</reference>
<evidence type="ECO:0000256" key="1">
    <source>
        <dbReference type="SAM" id="Phobius"/>
    </source>
</evidence>
<dbReference type="AlphaFoldDB" id="A0A419V5D2"/>
<dbReference type="EMBL" id="RAPK01000007">
    <property type="protein sequence ID" value="RKD75193.1"/>
    <property type="molecule type" value="Genomic_DNA"/>
</dbReference>